<dbReference type="PANTHER" id="PTHR34387">
    <property type="entry name" value="SLR1258 PROTEIN"/>
    <property type="match status" value="1"/>
</dbReference>
<dbReference type="EMBL" id="BAAAFA010000008">
    <property type="protein sequence ID" value="GAA0820075.1"/>
    <property type="molecule type" value="Genomic_DNA"/>
</dbReference>
<protein>
    <recommendedName>
        <fullName evidence="4">SIMPL domain-containing protein</fullName>
    </recommendedName>
</protein>
<evidence type="ECO:0000256" key="1">
    <source>
        <dbReference type="SAM" id="SignalP"/>
    </source>
</evidence>
<gene>
    <name evidence="2" type="ORF">GCM10009111_24980</name>
</gene>
<proteinExistence type="predicted"/>
<dbReference type="InterPro" id="IPR052022">
    <property type="entry name" value="26kDa_periplasmic_antigen"/>
</dbReference>
<dbReference type="Pfam" id="PF04402">
    <property type="entry name" value="SIMPL"/>
    <property type="match status" value="1"/>
</dbReference>
<sequence length="258" mass="28461">MTRYFNQLILLTVLSVCSYSTYADTDDNEGIDVVGNGSVIAIPDQFSLSLTITERGRIPSKLHPLVDNKTNLVIDAAKQLGITTKDIKSAQVNLRLIKEKPSITVQGLELQQGKQGSVFVDGKNVNNTQTPIQLFELSRYITVNFANINDYDQFLAKIVKLNVSHISALSMTVKQRDDYYQQALMKAIDHAKQKATKMIAQTGGSLGKLVYLKEVSSGHYQPRYAQAMMSDSMSVNHSSLVGSQEISASVLVKFAIKP</sequence>
<dbReference type="Gene3D" id="3.30.70.2970">
    <property type="entry name" value="Protein of unknown function (DUF541), domain 2"/>
    <property type="match status" value="1"/>
</dbReference>
<keyword evidence="1" id="KW-0732">Signal</keyword>
<evidence type="ECO:0000313" key="3">
    <source>
        <dbReference type="Proteomes" id="UP001500021"/>
    </source>
</evidence>
<reference evidence="2 3" key="1">
    <citation type="journal article" date="2019" name="Int. J. Syst. Evol. Microbiol.">
        <title>The Global Catalogue of Microorganisms (GCM) 10K type strain sequencing project: providing services to taxonomists for standard genome sequencing and annotation.</title>
        <authorList>
            <consortium name="The Broad Institute Genomics Platform"/>
            <consortium name="The Broad Institute Genome Sequencing Center for Infectious Disease"/>
            <person name="Wu L."/>
            <person name="Ma J."/>
        </authorList>
    </citation>
    <scope>NUCLEOTIDE SEQUENCE [LARGE SCALE GENOMIC DNA]</scope>
    <source>
        <strain evidence="2 3">JCM 15608</strain>
    </source>
</reference>
<dbReference type="InterPro" id="IPR007497">
    <property type="entry name" value="SIMPL/DUF541"/>
</dbReference>
<comment type="caution">
    <text evidence="2">The sequence shown here is derived from an EMBL/GenBank/DDBJ whole genome shotgun (WGS) entry which is preliminary data.</text>
</comment>
<dbReference type="Gene3D" id="3.30.110.170">
    <property type="entry name" value="Protein of unknown function (DUF541), domain 1"/>
    <property type="match status" value="1"/>
</dbReference>
<feature type="signal peptide" evidence="1">
    <location>
        <begin position="1"/>
        <end position="23"/>
    </location>
</feature>
<dbReference type="RefSeq" id="WP_343817848.1">
    <property type="nucleotide sequence ID" value="NZ_BAAAFA010000008.1"/>
</dbReference>
<accession>A0ABN1L8R3</accession>
<feature type="chain" id="PRO_5045586949" description="SIMPL domain-containing protein" evidence="1">
    <location>
        <begin position="24"/>
        <end position="258"/>
    </location>
</feature>
<dbReference type="Proteomes" id="UP001500021">
    <property type="component" value="Unassembled WGS sequence"/>
</dbReference>
<dbReference type="PANTHER" id="PTHR34387:SF1">
    <property type="entry name" value="PERIPLASMIC IMMUNOGENIC PROTEIN"/>
    <property type="match status" value="1"/>
</dbReference>
<keyword evidence="3" id="KW-1185">Reference proteome</keyword>
<evidence type="ECO:0000313" key="2">
    <source>
        <dbReference type="EMBL" id="GAA0820075.1"/>
    </source>
</evidence>
<evidence type="ECO:0008006" key="4">
    <source>
        <dbReference type="Google" id="ProtNLM"/>
    </source>
</evidence>
<name>A0ABN1L8R3_9GAMM</name>
<organism evidence="2 3">
    <name type="scientific">Colwellia asteriadis</name>
    <dbReference type="NCBI Taxonomy" id="517723"/>
    <lineage>
        <taxon>Bacteria</taxon>
        <taxon>Pseudomonadati</taxon>
        <taxon>Pseudomonadota</taxon>
        <taxon>Gammaproteobacteria</taxon>
        <taxon>Alteromonadales</taxon>
        <taxon>Colwelliaceae</taxon>
        <taxon>Colwellia</taxon>
    </lineage>
</organism>